<evidence type="ECO:0000256" key="1">
    <source>
        <dbReference type="ARBA" id="ARBA00022679"/>
    </source>
</evidence>
<keyword evidence="5" id="KW-1185">Reference proteome</keyword>
<dbReference type="GO" id="GO:0009103">
    <property type="term" value="P:lipopolysaccharide biosynthetic process"/>
    <property type="evidence" value="ECO:0007669"/>
    <property type="project" value="TreeGrafter"/>
</dbReference>
<dbReference type="CDD" id="cd03801">
    <property type="entry name" value="GT4_PimA-like"/>
    <property type="match status" value="1"/>
</dbReference>
<proteinExistence type="predicted"/>
<dbReference type="OrthoDB" id="9795746at2"/>
<sequence>MHQPTLKVAHIVRQFHPGVGGLEKFVMSLVQAQRQAGVNARVISLNRLFHQHHTPSLPQNEIINGIEVKRIGYQGSYKYPIAPGVLFAIKDADIVHVHGIDFFFDYLSATRWFHHKPMVVSTHGGFFHTQFAARLKRLYFRTISRWAMRGYGRVLAISNGDFSTFRKICDPERLLLVENGVDIDKFANAAAPRLTRNLLFIGRFSDNKRLDRLLDTFAQLCQHHDGYHLDIAGRDWDHNLSRLRRQISALGLQQSVKIHIGLSDQAMIELIQHNSFITSASEYEGFGQTLVEGMAAGLIPIASDIDSFKRVVDKAGLGLTVDFSRSDGALRIHQYIEQCLAKPTSPRQKAIQAAQQFSFTQCSNTIIRVYLDLINRHDMPLNNKMLN</sequence>
<dbReference type="SUPFAM" id="SSF53756">
    <property type="entry name" value="UDP-Glycosyltransferase/glycogen phosphorylase"/>
    <property type="match status" value="1"/>
</dbReference>
<dbReference type="GO" id="GO:0016757">
    <property type="term" value="F:glycosyltransferase activity"/>
    <property type="evidence" value="ECO:0007669"/>
    <property type="project" value="UniProtKB-KW"/>
</dbReference>
<evidence type="ECO:0000259" key="3">
    <source>
        <dbReference type="Pfam" id="PF13439"/>
    </source>
</evidence>
<dbReference type="PANTHER" id="PTHR46401">
    <property type="entry name" value="GLYCOSYLTRANSFERASE WBBK-RELATED"/>
    <property type="match status" value="1"/>
</dbReference>
<evidence type="ECO:0000313" key="5">
    <source>
        <dbReference type="Proteomes" id="UP000199527"/>
    </source>
</evidence>
<dbReference type="PANTHER" id="PTHR46401:SF2">
    <property type="entry name" value="GLYCOSYLTRANSFERASE WBBK-RELATED"/>
    <property type="match status" value="1"/>
</dbReference>
<dbReference type="Proteomes" id="UP000199527">
    <property type="component" value="Unassembled WGS sequence"/>
</dbReference>
<keyword evidence="4" id="KW-0328">Glycosyltransferase</keyword>
<keyword evidence="1 4" id="KW-0808">Transferase</keyword>
<protein>
    <submittedName>
        <fullName evidence="4">Alpha-1,3-mannosyltransferase</fullName>
    </submittedName>
</protein>
<dbReference type="RefSeq" id="WP_090368183.1">
    <property type="nucleotide sequence ID" value="NZ_FNEM01000024.1"/>
</dbReference>
<dbReference type="EMBL" id="FNEM01000024">
    <property type="protein sequence ID" value="SDK28527.1"/>
    <property type="molecule type" value="Genomic_DNA"/>
</dbReference>
<evidence type="ECO:0000313" key="4">
    <source>
        <dbReference type="EMBL" id="SDK28527.1"/>
    </source>
</evidence>
<dbReference type="Pfam" id="PF00534">
    <property type="entry name" value="Glycos_transf_1"/>
    <property type="match status" value="1"/>
</dbReference>
<dbReference type="Gene3D" id="3.40.50.2000">
    <property type="entry name" value="Glycogen Phosphorylase B"/>
    <property type="match status" value="2"/>
</dbReference>
<gene>
    <name evidence="4" type="ORF">SAMN04488540_12429</name>
</gene>
<feature type="domain" description="Glycosyl transferase family 1" evidence="2">
    <location>
        <begin position="197"/>
        <end position="356"/>
    </location>
</feature>
<name>A0A1G9AMK8_9GAMM</name>
<dbReference type="InterPro" id="IPR028098">
    <property type="entry name" value="Glyco_trans_4-like_N"/>
</dbReference>
<dbReference type="AlphaFoldDB" id="A0A1G9AMK8"/>
<evidence type="ECO:0000259" key="2">
    <source>
        <dbReference type="Pfam" id="PF00534"/>
    </source>
</evidence>
<reference evidence="5" key="1">
    <citation type="submission" date="2016-10" db="EMBL/GenBank/DDBJ databases">
        <authorList>
            <person name="Varghese N."/>
            <person name="Submissions S."/>
        </authorList>
    </citation>
    <scope>NUCLEOTIDE SEQUENCE [LARGE SCALE GENOMIC DNA]</scope>
    <source>
        <strain evidence="5">DSM 23317</strain>
    </source>
</reference>
<feature type="domain" description="Glycosyltransferase subfamily 4-like N-terminal" evidence="3">
    <location>
        <begin position="19"/>
        <end position="184"/>
    </location>
</feature>
<accession>A0A1G9AMK8</accession>
<dbReference type="InterPro" id="IPR001296">
    <property type="entry name" value="Glyco_trans_1"/>
</dbReference>
<dbReference type="Pfam" id="PF13439">
    <property type="entry name" value="Glyco_transf_4"/>
    <property type="match status" value="1"/>
</dbReference>
<organism evidence="4 5">
    <name type="scientific">Ferrimonas sediminum</name>
    <dbReference type="NCBI Taxonomy" id="718193"/>
    <lineage>
        <taxon>Bacteria</taxon>
        <taxon>Pseudomonadati</taxon>
        <taxon>Pseudomonadota</taxon>
        <taxon>Gammaproteobacteria</taxon>
        <taxon>Alteromonadales</taxon>
        <taxon>Ferrimonadaceae</taxon>
        <taxon>Ferrimonas</taxon>
    </lineage>
</organism>